<evidence type="ECO:0000256" key="1">
    <source>
        <dbReference type="SAM" id="MobiDB-lite"/>
    </source>
</evidence>
<proteinExistence type="predicted"/>
<comment type="caution">
    <text evidence="2">The sequence shown here is derived from an EMBL/GenBank/DDBJ whole genome shotgun (WGS) entry which is preliminary data.</text>
</comment>
<evidence type="ECO:0000313" key="2">
    <source>
        <dbReference type="EMBL" id="THD22583.1"/>
    </source>
</evidence>
<feature type="compositionally biased region" description="Acidic residues" evidence="1">
    <location>
        <begin position="11"/>
        <end position="25"/>
    </location>
</feature>
<sequence length="68" mass="7654">MTNESSRETEGDVEMMEESDADEDATGIPENTDEHVERTENDNEAGSRVTDLPAGMQEKFLHKFTVLH</sequence>
<protein>
    <submittedName>
        <fullName evidence="2">Uncharacterized protein</fullName>
    </submittedName>
</protein>
<dbReference type="Proteomes" id="UP000230066">
    <property type="component" value="Unassembled WGS sequence"/>
</dbReference>
<feature type="compositionally biased region" description="Basic and acidic residues" evidence="1">
    <location>
        <begin position="1"/>
        <end position="10"/>
    </location>
</feature>
<dbReference type="EMBL" id="JXXN02002660">
    <property type="protein sequence ID" value="THD22583.1"/>
    <property type="molecule type" value="Genomic_DNA"/>
</dbReference>
<feature type="compositionally biased region" description="Basic and acidic residues" evidence="1">
    <location>
        <begin position="32"/>
        <end position="41"/>
    </location>
</feature>
<keyword evidence="3" id="KW-1185">Reference proteome</keyword>
<name>A0A4E0R4F7_FASHE</name>
<accession>A0A4E0R4F7</accession>
<feature type="region of interest" description="Disordered" evidence="1">
    <location>
        <begin position="1"/>
        <end position="54"/>
    </location>
</feature>
<organism evidence="2 3">
    <name type="scientific">Fasciola hepatica</name>
    <name type="common">Liver fluke</name>
    <dbReference type="NCBI Taxonomy" id="6192"/>
    <lineage>
        <taxon>Eukaryota</taxon>
        <taxon>Metazoa</taxon>
        <taxon>Spiralia</taxon>
        <taxon>Lophotrochozoa</taxon>
        <taxon>Platyhelminthes</taxon>
        <taxon>Trematoda</taxon>
        <taxon>Digenea</taxon>
        <taxon>Plagiorchiida</taxon>
        <taxon>Echinostomata</taxon>
        <taxon>Echinostomatoidea</taxon>
        <taxon>Fasciolidae</taxon>
        <taxon>Fasciola</taxon>
    </lineage>
</organism>
<dbReference type="AlphaFoldDB" id="A0A4E0R4F7"/>
<evidence type="ECO:0000313" key="3">
    <source>
        <dbReference type="Proteomes" id="UP000230066"/>
    </source>
</evidence>
<gene>
    <name evidence="2" type="ORF">D915_006622</name>
</gene>
<reference evidence="2" key="1">
    <citation type="submission" date="2019-03" db="EMBL/GenBank/DDBJ databases">
        <title>Improved annotation for the trematode Fasciola hepatica.</title>
        <authorList>
            <person name="Choi Y.-J."/>
            <person name="Martin J."/>
            <person name="Mitreva M."/>
        </authorList>
    </citation>
    <scope>NUCLEOTIDE SEQUENCE [LARGE SCALE GENOMIC DNA]</scope>
</reference>